<evidence type="ECO:0000313" key="2">
    <source>
        <dbReference type="EMBL" id="KAK6471550.1"/>
    </source>
</evidence>
<organism evidence="2 3">
    <name type="scientific">Huso huso</name>
    <name type="common">Beluga</name>
    <name type="synonym">Acipenser huso</name>
    <dbReference type="NCBI Taxonomy" id="61971"/>
    <lineage>
        <taxon>Eukaryota</taxon>
        <taxon>Metazoa</taxon>
        <taxon>Chordata</taxon>
        <taxon>Craniata</taxon>
        <taxon>Vertebrata</taxon>
        <taxon>Euteleostomi</taxon>
        <taxon>Actinopterygii</taxon>
        <taxon>Chondrostei</taxon>
        <taxon>Acipenseriformes</taxon>
        <taxon>Acipenseridae</taxon>
        <taxon>Huso</taxon>
    </lineage>
</organism>
<protein>
    <submittedName>
        <fullName evidence="2">Uncharacterized protein</fullName>
    </submittedName>
</protein>
<feature type="chain" id="PRO_5046694540" evidence="1">
    <location>
        <begin position="21"/>
        <end position="415"/>
    </location>
</feature>
<dbReference type="PANTHER" id="PTHR34261:SF1">
    <property type="entry name" value="TUBULIN POLYMERIZATION-PROMOTING PROTEIN"/>
    <property type="match status" value="1"/>
</dbReference>
<dbReference type="EMBL" id="JAHFZB010000031">
    <property type="protein sequence ID" value="KAK6471550.1"/>
    <property type="molecule type" value="Genomic_DNA"/>
</dbReference>
<reference evidence="2 3" key="1">
    <citation type="submission" date="2021-05" db="EMBL/GenBank/DDBJ databases">
        <authorList>
            <person name="Zahm M."/>
            <person name="Klopp C."/>
            <person name="Cabau C."/>
            <person name="Kuhl H."/>
            <person name="Suciu R."/>
            <person name="Ciorpac M."/>
            <person name="Holostenco D."/>
            <person name="Gessner J."/>
            <person name="Wuertz S."/>
            <person name="Hohne C."/>
            <person name="Stock M."/>
            <person name="Gislard M."/>
            <person name="Lluch J."/>
            <person name="Milhes M."/>
            <person name="Lampietro C."/>
            <person name="Lopez Roques C."/>
            <person name="Donnadieu C."/>
            <person name="Du K."/>
            <person name="Schartl M."/>
            <person name="Guiguen Y."/>
        </authorList>
    </citation>
    <scope>NUCLEOTIDE SEQUENCE [LARGE SCALE GENOMIC DNA]</scope>
    <source>
        <strain evidence="2">Hh-F2</strain>
        <tissue evidence="2">Blood</tissue>
    </source>
</reference>
<dbReference type="Proteomes" id="UP001369086">
    <property type="component" value="Unassembled WGS sequence"/>
</dbReference>
<feature type="signal peptide" evidence="1">
    <location>
        <begin position="1"/>
        <end position="20"/>
    </location>
</feature>
<evidence type="ECO:0000256" key="1">
    <source>
        <dbReference type="SAM" id="SignalP"/>
    </source>
</evidence>
<gene>
    <name evidence="2" type="ORF">HHUSO_G29453</name>
</gene>
<keyword evidence="1" id="KW-0732">Signal</keyword>
<name>A0ABR0YH84_HUSHU</name>
<keyword evidence="3" id="KW-1185">Reference proteome</keyword>
<evidence type="ECO:0000313" key="3">
    <source>
        <dbReference type="Proteomes" id="UP001369086"/>
    </source>
</evidence>
<sequence>MEYQLAVVFLLIAQLQSASGMSSLTYHGTVCLDDCQLNYGKYTCQSFTGGHEMSMYCSPQDGQDYLGRKCKEDHRCDKHGEQYYWCYIDSLKWGYCGLFINDQVHLASQYLVPCQDSCEKREKAYFWCKTRKGWDYCSPIKNVDIYGNKCKPDHPCGRYGQKYDWCNLEKGGWGKCGQVEVRELVYRSSYYNAKCQDECRRSDKKGYFWCNTLKGWDYCSPLPFVTFRNETCRADHTCGSHGYKYNWCYTQESWGYCGIIQGDECAYQSLKTRKRAISDQELICQIEDKGNRRQTIFTVEHTEKIVDGAYFEEATDVIAQCDFYSRATPGTLMTLNDLRIDLQGVFVRDRVQYNNFQMQISRPRVPGRSTTVAQVHIPVGANIPIRYIRRAFMESLLRRGRVWVTVRVCQQVCRI</sequence>
<proteinExistence type="predicted"/>
<dbReference type="PANTHER" id="PTHR34261">
    <property type="entry name" value="APC REGULATOR OF WNT-SIGNALING PATHWAY-RELATED"/>
    <property type="match status" value="1"/>
</dbReference>
<comment type="caution">
    <text evidence="2">The sequence shown here is derived from an EMBL/GenBank/DDBJ whole genome shotgun (WGS) entry which is preliminary data.</text>
</comment>
<accession>A0ABR0YH84</accession>
<dbReference type="InterPro" id="IPR053358">
    <property type="entry name" value="Diff-assoc_signaling"/>
</dbReference>